<organism evidence="1 2">
    <name type="scientific">Kickxella alabastrina</name>
    <dbReference type="NCBI Taxonomy" id="61397"/>
    <lineage>
        <taxon>Eukaryota</taxon>
        <taxon>Fungi</taxon>
        <taxon>Fungi incertae sedis</taxon>
        <taxon>Zoopagomycota</taxon>
        <taxon>Kickxellomycotina</taxon>
        <taxon>Kickxellomycetes</taxon>
        <taxon>Kickxellales</taxon>
        <taxon>Kickxellaceae</taxon>
        <taxon>Kickxella</taxon>
    </lineage>
</organism>
<dbReference type="EMBL" id="JANBPG010000015">
    <property type="protein sequence ID" value="KAJ1901791.1"/>
    <property type="molecule type" value="Genomic_DNA"/>
</dbReference>
<evidence type="ECO:0000313" key="1">
    <source>
        <dbReference type="EMBL" id="KAJ1901791.1"/>
    </source>
</evidence>
<gene>
    <name evidence="1" type="primary">GUP1</name>
    <name evidence="1" type="ORF">LPJ66_000520</name>
</gene>
<proteinExistence type="predicted"/>
<evidence type="ECO:0000313" key="2">
    <source>
        <dbReference type="Proteomes" id="UP001150581"/>
    </source>
</evidence>
<name>A0ACC1IVU2_9FUNG</name>
<comment type="caution">
    <text evidence="1">The sequence shown here is derived from an EMBL/GenBank/DDBJ whole genome shotgun (WGS) entry which is preliminary data.</text>
</comment>
<keyword evidence="2" id="KW-1185">Reference proteome</keyword>
<reference evidence="1" key="1">
    <citation type="submission" date="2022-07" db="EMBL/GenBank/DDBJ databases">
        <title>Phylogenomic reconstructions and comparative analyses of Kickxellomycotina fungi.</title>
        <authorList>
            <person name="Reynolds N.K."/>
            <person name="Stajich J.E."/>
            <person name="Barry K."/>
            <person name="Grigoriev I.V."/>
            <person name="Crous P."/>
            <person name="Smith M.E."/>
        </authorList>
    </citation>
    <scope>NUCLEOTIDE SEQUENCE</scope>
    <source>
        <strain evidence="1">Benny 63K</strain>
    </source>
</reference>
<accession>A0ACC1IVU2</accession>
<dbReference type="Proteomes" id="UP001150581">
    <property type="component" value="Unassembled WGS sequence"/>
</dbReference>
<protein>
    <submittedName>
        <fullName evidence="1">Glycerol transporter</fullName>
    </submittedName>
</protein>
<sequence>MSNSSSEHIIRISESHNPQIRELSHTLLLSPLVSLTDAHNTTLLPTMASPAPQAPSRTQEPLPGTTHTSQRKMRPPTRSLWGTLEFKAYYLVYVVTVANMMYTMYTASSPQRPEYKGYGRRLSDGWMLGRKIDLSDGQWRTFRSNLPAFALAMFTYTAFNRLFYLGVVRKWCRGFVRSPASVRGALPTLWFPFLFASVFAIVLSGSSTLFILLLTGGNYLLAKRLGGRRWAPLVIWVYNLAVLFANESYKGYEFGRILESLAWLDQHRGILRRWDVTFNITMLRMVSFAMDYHWRIRQEQEAGTQLVDGLVANPVTEKDRIERSCFKPDYCFVNYWAYLLYPPLYLTGPIITFNNFVSQMRYPSPGIKVKSTLIYGVRLLVSAILMELILHTVYCVAISKWAQWDTFSAYEISLIGYMRLSFIWLKLLIIWRFARFWAMADGLETVENMRRCMSNNYSLQQFWRDWHCSYNKWLVRYVYIPLGGRKTSTWNTFVVFTFVALWHDLTMRLLQWAWIIALLFLPEGLATWYFGKSQWSRKPYFRLICSLGGALNIIAMMVANLVGFGDGGVEKMLEKIFSREGVLFLAVAYVLLNVHLQVMFEWREHEYRKEYENNGRATGQWEMSAAAAAAAVDSVGTSEESLDKYVQGAGLSAPGSNISTERSLGSTSGSSPPLNTESLTKRQQRTAAVAAAGLTADEDGRRDHRD</sequence>